<reference evidence="4" key="1">
    <citation type="journal article" date="2018" name="Genome Biol. Evol.">
        <title>Genomics and development of Lentinus tigrinus, a white-rot wood-decaying mushroom with dimorphic fruiting bodies.</title>
        <authorList>
            <person name="Wu B."/>
            <person name="Xu Z."/>
            <person name="Knudson A."/>
            <person name="Carlson A."/>
            <person name="Chen N."/>
            <person name="Kovaka S."/>
            <person name="LaButti K."/>
            <person name="Lipzen A."/>
            <person name="Pennachio C."/>
            <person name="Riley R."/>
            <person name="Schakwitz W."/>
            <person name="Umezawa K."/>
            <person name="Ohm R.A."/>
            <person name="Grigoriev I.V."/>
            <person name="Nagy L.G."/>
            <person name="Gibbons J."/>
            <person name="Hibbett D."/>
        </authorList>
    </citation>
    <scope>NUCLEOTIDE SEQUENCE [LARGE SCALE GENOMIC DNA]</scope>
    <source>
        <strain evidence="4">ALCF2SS1-6</strain>
    </source>
</reference>
<accession>A0A5C2RRD4</accession>
<dbReference type="OrthoDB" id="2728969at2759"/>
<evidence type="ECO:0000313" key="4">
    <source>
        <dbReference type="EMBL" id="RPD53874.1"/>
    </source>
</evidence>
<name>A0A5C2RRD4_9APHY</name>
<evidence type="ECO:0000256" key="2">
    <source>
        <dbReference type="SAM" id="MobiDB-lite"/>
    </source>
</evidence>
<sequence length="371" mass="40787">MDAASHGSAEAGESSNTTTSSSIAGTSAAGPSSHNHDDDPPCHCWSNFLAEDKRVTEVTLNFALPPVRAELGRGIKALEKIISLAEHSADQDEGTANLLSPEARETFSSHRDTVVNSFETATEIVTTTPGYVCRKGSAEHERRYSQRHKALTDVEDELTRNIEDAEPLFKARDELLLAERRMRRRKYAQAAFRTMSIVTIPFFPLLSALFTAADMFGLSVVIAIQKAVFPDAGNELGETLERVVTLEKDLQRKVAEVKRLKDKLETRKAKLEERQQHPIATQLAGILRKIYLARHAAEGALFLQSNKRAREHLTVPIRDVVSNLRGMGDALESPEMITGPIASLSDDQCAVIDRALAILRTSPIVPATIDV</sequence>
<feature type="compositionally biased region" description="Low complexity" evidence="2">
    <location>
        <begin position="1"/>
        <end position="33"/>
    </location>
</feature>
<feature type="transmembrane region" description="Helical" evidence="3">
    <location>
        <begin position="190"/>
        <end position="210"/>
    </location>
</feature>
<organism evidence="4 5">
    <name type="scientific">Lentinus tigrinus ALCF2SS1-6</name>
    <dbReference type="NCBI Taxonomy" id="1328759"/>
    <lineage>
        <taxon>Eukaryota</taxon>
        <taxon>Fungi</taxon>
        <taxon>Dikarya</taxon>
        <taxon>Basidiomycota</taxon>
        <taxon>Agaricomycotina</taxon>
        <taxon>Agaricomycetes</taxon>
        <taxon>Polyporales</taxon>
        <taxon>Polyporaceae</taxon>
        <taxon>Lentinus</taxon>
    </lineage>
</organism>
<protein>
    <submittedName>
        <fullName evidence="4">Uncharacterized protein</fullName>
    </submittedName>
</protein>
<feature type="coiled-coil region" evidence="1">
    <location>
        <begin position="243"/>
        <end position="277"/>
    </location>
</feature>
<dbReference type="AlphaFoldDB" id="A0A5C2RRD4"/>
<evidence type="ECO:0000256" key="1">
    <source>
        <dbReference type="SAM" id="Coils"/>
    </source>
</evidence>
<evidence type="ECO:0000313" key="5">
    <source>
        <dbReference type="Proteomes" id="UP000313359"/>
    </source>
</evidence>
<keyword evidence="3" id="KW-0472">Membrane</keyword>
<dbReference type="Proteomes" id="UP000313359">
    <property type="component" value="Unassembled WGS sequence"/>
</dbReference>
<keyword evidence="1" id="KW-0175">Coiled coil</keyword>
<gene>
    <name evidence="4" type="ORF">L227DRAFT_657990</name>
</gene>
<dbReference type="EMBL" id="ML122314">
    <property type="protein sequence ID" value="RPD53874.1"/>
    <property type="molecule type" value="Genomic_DNA"/>
</dbReference>
<keyword evidence="3" id="KW-0812">Transmembrane</keyword>
<keyword evidence="5" id="KW-1185">Reference proteome</keyword>
<feature type="region of interest" description="Disordered" evidence="2">
    <location>
        <begin position="1"/>
        <end position="38"/>
    </location>
</feature>
<keyword evidence="3" id="KW-1133">Transmembrane helix</keyword>
<evidence type="ECO:0000256" key="3">
    <source>
        <dbReference type="SAM" id="Phobius"/>
    </source>
</evidence>
<proteinExistence type="predicted"/>